<keyword evidence="1" id="KW-0812">Transmembrane</keyword>
<proteinExistence type="predicted"/>
<dbReference type="Proteomes" id="UP001632038">
    <property type="component" value="Unassembled WGS sequence"/>
</dbReference>
<evidence type="ECO:0000256" key="1">
    <source>
        <dbReference type="SAM" id="Phobius"/>
    </source>
</evidence>
<gene>
    <name evidence="2" type="ORF">CASFOL_025376</name>
</gene>
<accession>A0ABD3CSE9</accession>
<dbReference type="EMBL" id="JAVIJP010000032">
    <property type="protein sequence ID" value="KAL3632392.1"/>
    <property type="molecule type" value="Genomic_DNA"/>
</dbReference>
<reference evidence="3" key="1">
    <citation type="journal article" date="2024" name="IScience">
        <title>Strigolactones Initiate the Formation of Haustorium-like Structures in Castilleja.</title>
        <authorList>
            <person name="Buerger M."/>
            <person name="Peterson D."/>
            <person name="Chory J."/>
        </authorList>
    </citation>
    <scope>NUCLEOTIDE SEQUENCE [LARGE SCALE GENOMIC DNA]</scope>
</reference>
<protein>
    <submittedName>
        <fullName evidence="2">Uncharacterized protein</fullName>
    </submittedName>
</protein>
<keyword evidence="3" id="KW-1185">Reference proteome</keyword>
<organism evidence="2 3">
    <name type="scientific">Castilleja foliolosa</name>
    <dbReference type="NCBI Taxonomy" id="1961234"/>
    <lineage>
        <taxon>Eukaryota</taxon>
        <taxon>Viridiplantae</taxon>
        <taxon>Streptophyta</taxon>
        <taxon>Embryophyta</taxon>
        <taxon>Tracheophyta</taxon>
        <taxon>Spermatophyta</taxon>
        <taxon>Magnoliopsida</taxon>
        <taxon>eudicotyledons</taxon>
        <taxon>Gunneridae</taxon>
        <taxon>Pentapetalae</taxon>
        <taxon>asterids</taxon>
        <taxon>lamiids</taxon>
        <taxon>Lamiales</taxon>
        <taxon>Orobanchaceae</taxon>
        <taxon>Pedicularideae</taxon>
        <taxon>Castillejinae</taxon>
        <taxon>Castilleja</taxon>
    </lineage>
</organism>
<comment type="caution">
    <text evidence="2">The sequence shown here is derived from an EMBL/GenBank/DDBJ whole genome shotgun (WGS) entry which is preliminary data.</text>
</comment>
<evidence type="ECO:0000313" key="3">
    <source>
        <dbReference type="Proteomes" id="UP001632038"/>
    </source>
</evidence>
<keyword evidence="1" id="KW-0472">Membrane</keyword>
<evidence type="ECO:0000313" key="2">
    <source>
        <dbReference type="EMBL" id="KAL3632392.1"/>
    </source>
</evidence>
<sequence length="135" mass="15434">MGTREVYEEKLRRGNLQHDPTLKRALARPDAPVIYLSWIPPSWMLIRPLLMFSAASSAFGGGGFLLVLKLHEGVFAIYSIIPLQVDLIMAFRCPLDTSKRTISPEFNIRSLDESLQLYKVSFTSHQSVLIRRPYR</sequence>
<name>A0ABD3CSE9_9LAMI</name>
<keyword evidence="1" id="KW-1133">Transmembrane helix</keyword>
<feature type="transmembrane region" description="Helical" evidence="1">
    <location>
        <begin position="49"/>
        <end position="68"/>
    </location>
</feature>
<dbReference type="AlphaFoldDB" id="A0ABD3CSE9"/>